<dbReference type="EC" id="2.7.13.3" evidence="2"/>
<dbReference type="Gene3D" id="3.30.565.10">
    <property type="entry name" value="Histidine kinase-like ATPase, C-terminal domain"/>
    <property type="match status" value="1"/>
</dbReference>
<evidence type="ECO:0000256" key="5">
    <source>
        <dbReference type="ARBA" id="ARBA00022777"/>
    </source>
</evidence>
<feature type="domain" description="Response regulatory" evidence="8">
    <location>
        <begin position="10"/>
        <end position="127"/>
    </location>
</feature>
<dbReference type="SUPFAM" id="SSF52172">
    <property type="entry name" value="CheY-like"/>
    <property type="match status" value="2"/>
</dbReference>
<reference evidence="9 10" key="1">
    <citation type="journal article" date="2012" name="J. Bacteriol.">
        <title>Genome sequence of Rhizobium grahamii CCGE502, a broad-host-range symbiont with low nodulation competitiveness in Phaseolus vulgaris.</title>
        <authorList>
            <person name="Althabegoiti M.J."/>
            <person name="Lozano L."/>
            <person name="Torres-Tejerizo G."/>
            <person name="Ormeno-Orrillo E."/>
            <person name="Rogel M.A."/>
            <person name="Gonzalez V."/>
            <person name="Martinez-Romero E."/>
        </authorList>
    </citation>
    <scope>NUCLEOTIDE SEQUENCE [LARGE SCALE GENOMIC DNA]</scope>
    <source>
        <strain evidence="9 10">CCGE 502</strain>
    </source>
</reference>
<dbReference type="AlphaFoldDB" id="S3HM94"/>
<evidence type="ECO:0000256" key="6">
    <source>
        <dbReference type="PROSITE-ProRule" id="PRU00169"/>
    </source>
</evidence>
<evidence type="ECO:0000313" key="9">
    <source>
        <dbReference type="EMBL" id="EPE99674.1"/>
    </source>
</evidence>
<evidence type="ECO:0000313" key="10">
    <source>
        <dbReference type="Proteomes" id="UP000014411"/>
    </source>
</evidence>
<keyword evidence="3 6" id="KW-0597">Phosphoprotein</keyword>
<evidence type="ECO:0000256" key="1">
    <source>
        <dbReference type="ARBA" id="ARBA00000085"/>
    </source>
</evidence>
<dbReference type="CDD" id="cd00082">
    <property type="entry name" value="HisKA"/>
    <property type="match status" value="1"/>
</dbReference>
<keyword evidence="10" id="KW-1185">Reference proteome</keyword>
<evidence type="ECO:0000259" key="8">
    <source>
        <dbReference type="PROSITE" id="PS50110"/>
    </source>
</evidence>
<dbReference type="Gene3D" id="1.10.287.130">
    <property type="match status" value="1"/>
</dbReference>
<sequence length="542" mass="58694">MGTTVADDCAILIVDDNVDDREFYRRMLSRVSEAHYSVREAESGDEGIALSGQKRPDCILLDYSLPGRDGIGVLEEILKQDPTANVVMLTGQGSETIAVEVMKAGARDYLTKDSLSPQTLHWCIQNAIMHGELEAKLEQKRQSLEIFTRAMAHDLKEPLRTIKSFSKILQISPTLSGEDRELLDYVVGAADHMEDLIVKVSGFTKLEVSGELELEPVALAAAIERVESNLREQIASSGAVISYGDLPEVMGDATLLVQLLQNLVSNAIRYGVDRPELQISVASDGAICRISVQDNGPGIDAEHREVIFQPFKRLVGRGIEGTGLGLAICRRIAQLHGGAIWCEGRQPTGSTFVVELPLARPAASASADLPDGRATNMLSPAPEGSVRLAEVLLVEDSPADVQLLKIKLMQRAKVSFNLHVAGNGRDAMRLLQERATVDGDPAIDLVLLDINMPIMDGFEVLGALSADARLKTIPVCILSTSSDESDMQRAKRLGASAYMTKPPTLQQFQEVLAGLASLDLKPRGDSLVLYAEPSRQTPIVTA</sequence>
<protein>
    <recommendedName>
        <fullName evidence="2">histidine kinase</fullName>
        <ecNumber evidence="2">2.7.13.3</ecNumber>
    </recommendedName>
</protein>
<dbReference type="PRINTS" id="PR00344">
    <property type="entry name" value="BCTRLSENSOR"/>
</dbReference>
<organism evidence="9 10">
    <name type="scientific">Rhizobium grahamii CCGE 502</name>
    <dbReference type="NCBI Taxonomy" id="990285"/>
    <lineage>
        <taxon>Bacteria</taxon>
        <taxon>Pseudomonadati</taxon>
        <taxon>Pseudomonadota</taxon>
        <taxon>Alphaproteobacteria</taxon>
        <taxon>Hyphomicrobiales</taxon>
        <taxon>Rhizobiaceae</taxon>
        <taxon>Rhizobium/Agrobacterium group</taxon>
        <taxon>Rhizobium</taxon>
    </lineage>
</organism>
<dbReference type="Proteomes" id="UP000014411">
    <property type="component" value="Unassembled WGS sequence"/>
</dbReference>
<dbReference type="SMART" id="SM00387">
    <property type="entry name" value="HATPase_c"/>
    <property type="match status" value="1"/>
</dbReference>
<dbReference type="PROSITE" id="PS50109">
    <property type="entry name" value="HIS_KIN"/>
    <property type="match status" value="1"/>
</dbReference>
<feature type="modified residue" description="4-aspartylphosphate" evidence="6">
    <location>
        <position position="449"/>
    </location>
</feature>
<evidence type="ECO:0000256" key="3">
    <source>
        <dbReference type="ARBA" id="ARBA00022553"/>
    </source>
</evidence>
<dbReference type="InterPro" id="IPR011006">
    <property type="entry name" value="CheY-like_superfamily"/>
</dbReference>
<dbReference type="CDD" id="cd00156">
    <property type="entry name" value="REC"/>
    <property type="match status" value="1"/>
</dbReference>
<evidence type="ECO:0000256" key="4">
    <source>
        <dbReference type="ARBA" id="ARBA00022679"/>
    </source>
</evidence>
<dbReference type="SMART" id="SM00448">
    <property type="entry name" value="REC"/>
    <property type="match status" value="2"/>
</dbReference>
<dbReference type="Pfam" id="PF00072">
    <property type="entry name" value="Response_reg"/>
    <property type="match status" value="2"/>
</dbReference>
<dbReference type="InterPro" id="IPR036890">
    <property type="entry name" value="HATPase_C_sf"/>
</dbReference>
<comment type="catalytic activity">
    <reaction evidence="1">
        <text>ATP + protein L-histidine = ADP + protein N-phospho-L-histidine.</text>
        <dbReference type="EC" id="2.7.13.3"/>
    </reaction>
</comment>
<dbReference type="Gene3D" id="3.40.50.2300">
    <property type="match status" value="2"/>
</dbReference>
<dbReference type="CDD" id="cd17557">
    <property type="entry name" value="REC_Rcp-like"/>
    <property type="match status" value="1"/>
</dbReference>
<dbReference type="InterPro" id="IPR004358">
    <property type="entry name" value="Sig_transdc_His_kin-like_C"/>
</dbReference>
<dbReference type="GO" id="GO:0005886">
    <property type="term" value="C:plasma membrane"/>
    <property type="evidence" value="ECO:0007669"/>
    <property type="project" value="TreeGrafter"/>
</dbReference>
<proteinExistence type="predicted"/>
<dbReference type="SMART" id="SM00388">
    <property type="entry name" value="HisKA"/>
    <property type="match status" value="1"/>
</dbReference>
<dbReference type="HOGENOM" id="CLU_000445_114_51_5"/>
<dbReference type="PROSITE" id="PS50110">
    <property type="entry name" value="RESPONSE_REGULATORY"/>
    <property type="match status" value="2"/>
</dbReference>
<dbReference type="GO" id="GO:0009927">
    <property type="term" value="F:histidine phosphotransfer kinase activity"/>
    <property type="evidence" value="ECO:0007669"/>
    <property type="project" value="TreeGrafter"/>
</dbReference>
<dbReference type="PANTHER" id="PTHR43047:SF72">
    <property type="entry name" value="OSMOSENSING HISTIDINE PROTEIN KINASE SLN1"/>
    <property type="match status" value="1"/>
</dbReference>
<feature type="modified residue" description="4-aspartylphosphate" evidence="6">
    <location>
        <position position="62"/>
    </location>
</feature>
<dbReference type="InterPro" id="IPR003661">
    <property type="entry name" value="HisK_dim/P_dom"/>
</dbReference>
<accession>S3HM94</accession>
<dbReference type="InterPro" id="IPR001789">
    <property type="entry name" value="Sig_transdc_resp-reg_receiver"/>
</dbReference>
<dbReference type="STRING" id="990285.RGCCGE502_03192"/>
<dbReference type="Pfam" id="PF00512">
    <property type="entry name" value="HisKA"/>
    <property type="match status" value="1"/>
</dbReference>
<dbReference type="InterPro" id="IPR005467">
    <property type="entry name" value="His_kinase_dom"/>
</dbReference>
<dbReference type="Pfam" id="PF02518">
    <property type="entry name" value="HATPase_c"/>
    <property type="match status" value="1"/>
</dbReference>
<feature type="domain" description="Histidine kinase" evidence="7">
    <location>
        <begin position="150"/>
        <end position="360"/>
    </location>
</feature>
<evidence type="ECO:0000259" key="7">
    <source>
        <dbReference type="PROSITE" id="PS50109"/>
    </source>
</evidence>
<dbReference type="eggNOG" id="COG4251">
    <property type="taxonomic scope" value="Bacteria"/>
</dbReference>
<feature type="domain" description="Response regulatory" evidence="8">
    <location>
        <begin position="390"/>
        <end position="516"/>
    </location>
</feature>
<gene>
    <name evidence="9" type="ORF">RGCCGE502_03192</name>
</gene>
<dbReference type="eggNOG" id="COG0745">
    <property type="taxonomic scope" value="Bacteria"/>
</dbReference>
<dbReference type="EMBL" id="AEYE02000004">
    <property type="protein sequence ID" value="EPE99674.1"/>
    <property type="molecule type" value="Genomic_DNA"/>
</dbReference>
<dbReference type="CDD" id="cd00075">
    <property type="entry name" value="HATPase"/>
    <property type="match status" value="1"/>
</dbReference>
<dbReference type="InterPro" id="IPR003594">
    <property type="entry name" value="HATPase_dom"/>
</dbReference>
<comment type="caution">
    <text evidence="9">The sequence shown here is derived from an EMBL/GenBank/DDBJ whole genome shotgun (WGS) entry which is preliminary data.</text>
</comment>
<dbReference type="SUPFAM" id="SSF55874">
    <property type="entry name" value="ATPase domain of HSP90 chaperone/DNA topoisomerase II/histidine kinase"/>
    <property type="match status" value="1"/>
</dbReference>
<evidence type="ECO:0000256" key="2">
    <source>
        <dbReference type="ARBA" id="ARBA00012438"/>
    </source>
</evidence>
<dbReference type="GO" id="GO:0000155">
    <property type="term" value="F:phosphorelay sensor kinase activity"/>
    <property type="evidence" value="ECO:0007669"/>
    <property type="project" value="InterPro"/>
</dbReference>
<keyword evidence="4" id="KW-0808">Transferase</keyword>
<keyword evidence="5 9" id="KW-0418">Kinase</keyword>
<dbReference type="PANTHER" id="PTHR43047">
    <property type="entry name" value="TWO-COMPONENT HISTIDINE PROTEIN KINASE"/>
    <property type="match status" value="1"/>
</dbReference>
<name>S3HM94_9HYPH</name>